<comment type="subcellular location">
    <subcellularLocation>
        <location evidence="1">Secreted</location>
    </subcellularLocation>
</comment>
<dbReference type="AlphaFoldDB" id="A0AAJ1C0E1"/>
<evidence type="ECO:0000256" key="2">
    <source>
        <dbReference type="ARBA" id="ARBA00022525"/>
    </source>
</evidence>
<dbReference type="GO" id="GO:0005576">
    <property type="term" value="C:extracellular region"/>
    <property type="evidence" value="ECO:0007669"/>
    <property type="project" value="UniProtKB-SubCell"/>
</dbReference>
<dbReference type="Proteomes" id="UP001155380">
    <property type="component" value="Unassembled WGS sequence"/>
</dbReference>
<feature type="chain" id="PRO_5042507384" evidence="8">
    <location>
        <begin position="21"/>
        <end position="270"/>
    </location>
</feature>
<dbReference type="InterPro" id="IPR029058">
    <property type="entry name" value="AB_hydrolase_fold"/>
</dbReference>
<keyword evidence="6" id="KW-0119">Carbohydrate metabolism</keyword>
<evidence type="ECO:0000313" key="11">
    <source>
        <dbReference type="Proteomes" id="UP001155380"/>
    </source>
</evidence>
<dbReference type="PANTHER" id="PTHR38050:SF2">
    <property type="entry name" value="FERULOYL ESTERASE C-RELATED"/>
    <property type="match status" value="1"/>
</dbReference>
<proteinExistence type="predicted"/>
<dbReference type="GO" id="GO:0030600">
    <property type="term" value="F:feruloyl esterase activity"/>
    <property type="evidence" value="ECO:0007669"/>
    <property type="project" value="InterPro"/>
</dbReference>
<protein>
    <submittedName>
        <fullName evidence="10">Poly(3-hydroxybutyrate) depolymerase</fullName>
    </submittedName>
</protein>
<name>A0AAJ1C0E1_9HYPH</name>
<evidence type="ECO:0000313" key="10">
    <source>
        <dbReference type="EMBL" id="MCO5959544.1"/>
    </source>
</evidence>
<evidence type="ECO:0000256" key="8">
    <source>
        <dbReference type="SAM" id="SignalP"/>
    </source>
</evidence>
<evidence type="ECO:0000256" key="1">
    <source>
        <dbReference type="ARBA" id="ARBA00004613"/>
    </source>
</evidence>
<evidence type="ECO:0000256" key="5">
    <source>
        <dbReference type="ARBA" id="ARBA00022801"/>
    </source>
</evidence>
<evidence type="ECO:0000256" key="6">
    <source>
        <dbReference type="ARBA" id="ARBA00023277"/>
    </source>
</evidence>
<evidence type="ECO:0000256" key="4">
    <source>
        <dbReference type="ARBA" id="ARBA00022729"/>
    </source>
</evidence>
<feature type="signal peptide" evidence="8">
    <location>
        <begin position="1"/>
        <end position="20"/>
    </location>
</feature>
<accession>A0AAJ1C0E1</accession>
<keyword evidence="7" id="KW-0624">Polysaccharide degradation</keyword>
<keyword evidence="4 8" id="KW-0732">Signal</keyword>
<gene>
    <name evidence="10" type="ORF">NBH21_22470</name>
</gene>
<dbReference type="InterPro" id="IPR043595">
    <property type="entry name" value="FaeB/C/D"/>
</dbReference>
<dbReference type="SUPFAM" id="SSF53474">
    <property type="entry name" value="alpha/beta-Hydrolases"/>
    <property type="match status" value="1"/>
</dbReference>
<evidence type="ECO:0000256" key="7">
    <source>
        <dbReference type="ARBA" id="ARBA00023326"/>
    </source>
</evidence>
<dbReference type="PANTHER" id="PTHR38050">
    <property type="match status" value="1"/>
</dbReference>
<organism evidence="10 11">
    <name type="scientific">Ciceribacter sichuanensis</name>
    <dbReference type="NCBI Taxonomy" id="2949647"/>
    <lineage>
        <taxon>Bacteria</taxon>
        <taxon>Pseudomonadati</taxon>
        <taxon>Pseudomonadota</taxon>
        <taxon>Alphaproteobacteria</taxon>
        <taxon>Hyphomicrobiales</taxon>
        <taxon>Rhizobiaceae</taxon>
        <taxon>Ciceribacter</taxon>
    </lineage>
</organism>
<comment type="caution">
    <text evidence="10">The sequence shown here is derived from an EMBL/GenBank/DDBJ whole genome shotgun (WGS) entry which is preliminary data.</text>
</comment>
<sequence>MLVRIPAILFCVGLSLPATAAGMPCGGDTACVVEGGDYRIEMPGNSDVRGAYVFFHGYKGSAELQMRQHRDLVETAFAHHLAFVAVDGIDGSWSVPNAPSQDRDEFRFVSNVLDDLKTRYGFGAQNTVIGGFSLGASMAYYATCRMGNRVSAMVTFSGVFWDPLPVPSECVSGQPKAIHFHGRADRTFPLNGRAIGKSYHQGGAFRSVAVLREAAKCDITAGRKIVIDGIECDDVPGCQRGNSVLCIHDGGHEARANLLDAGLREVGFPE</sequence>
<dbReference type="InterPro" id="IPR003140">
    <property type="entry name" value="PLipase/COase/thioEstase"/>
</dbReference>
<dbReference type="Pfam" id="PF02230">
    <property type="entry name" value="Abhydrolase_2"/>
    <property type="match status" value="1"/>
</dbReference>
<keyword evidence="2" id="KW-0964">Secreted</keyword>
<evidence type="ECO:0000259" key="9">
    <source>
        <dbReference type="Pfam" id="PF02230"/>
    </source>
</evidence>
<dbReference type="GO" id="GO:0045493">
    <property type="term" value="P:xylan catabolic process"/>
    <property type="evidence" value="ECO:0007669"/>
    <property type="project" value="UniProtKB-KW"/>
</dbReference>
<dbReference type="Gene3D" id="3.40.50.1820">
    <property type="entry name" value="alpha/beta hydrolase"/>
    <property type="match status" value="1"/>
</dbReference>
<feature type="domain" description="Phospholipase/carboxylesterase/thioesterase" evidence="9">
    <location>
        <begin position="117"/>
        <end position="200"/>
    </location>
</feature>
<keyword evidence="3" id="KW-0858">Xylan degradation</keyword>
<reference evidence="10" key="1">
    <citation type="submission" date="2022-06" db="EMBL/GenBank/DDBJ databases">
        <authorList>
            <person name="Sun Q."/>
        </authorList>
    </citation>
    <scope>NUCLEOTIDE SEQUENCE</scope>
    <source>
        <strain evidence="10">S101</strain>
    </source>
</reference>
<keyword evidence="5" id="KW-0378">Hydrolase</keyword>
<dbReference type="RefSeq" id="WP_250913030.1">
    <property type="nucleotide sequence ID" value="NZ_JAMXLX010000010.1"/>
</dbReference>
<evidence type="ECO:0000256" key="3">
    <source>
        <dbReference type="ARBA" id="ARBA00022651"/>
    </source>
</evidence>
<dbReference type="EMBL" id="JAMXLX010000010">
    <property type="protein sequence ID" value="MCO5959544.1"/>
    <property type="molecule type" value="Genomic_DNA"/>
</dbReference>